<dbReference type="InterPro" id="IPR000408">
    <property type="entry name" value="Reg_chr_condens"/>
</dbReference>
<dbReference type="PANTHER" id="PTHR44329:SF298">
    <property type="entry name" value="MIXED LINEAGE KINASE DOMAIN-LIKE PROTEIN"/>
    <property type="match status" value="1"/>
</dbReference>
<dbReference type="Gene3D" id="1.10.510.10">
    <property type="entry name" value="Transferase(Phosphotransferase) domain 1"/>
    <property type="match status" value="1"/>
</dbReference>
<dbReference type="PROSITE" id="PS50011">
    <property type="entry name" value="PROTEIN_KINASE_DOM"/>
    <property type="match status" value="1"/>
</dbReference>
<gene>
    <name evidence="6" type="ORF">M9Y10_032538</name>
</gene>
<organism evidence="6 7">
    <name type="scientific">Tritrichomonas musculus</name>
    <dbReference type="NCBI Taxonomy" id="1915356"/>
    <lineage>
        <taxon>Eukaryota</taxon>
        <taxon>Metamonada</taxon>
        <taxon>Parabasalia</taxon>
        <taxon>Tritrichomonadida</taxon>
        <taxon>Tritrichomonadidae</taxon>
        <taxon>Tritrichomonas</taxon>
    </lineage>
</organism>
<evidence type="ECO:0000313" key="6">
    <source>
        <dbReference type="EMBL" id="KAK8839071.1"/>
    </source>
</evidence>
<dbReference type="InterPro" id="IPR000719">
    <property type="entry name" value="Prot_kinase_dom"/>
</dbReference>
<feature type="repeat" description="RCC1" evidence="3">
    <location>
        <begin position="250"/>
        <end position="303"/>
    </location>
</feature>
<evidence type="ECO:0000256" key="1">
    <source>
        <dbReference type="ARBA" id="ARBA00022741"/>
    </source>
</evidence>
<dbReference type="Pfam" id="PF13540">
    <property type="entry name" value="RCC1_2"/>
    <property type="match status" value="1"/>
</dbReference>
<dbReference type="InterPro" id="IPR011009">
    <property type="entry name" value="Kinase-like_dom_sf"/>
</dbReference>
<dbReference type="InterPro" id="IPR008271">
    <property type="entry name" value="Ser/Thr_kinase_AS"/>
</dbReference>
<keyword evidence="7" id="KW-1185">Reference proteome</keyword>
<accession>A0ABR2GZG2</accession>
<dbReference type="SUPFAM" id="SSF56112">
    <property type="entry name" value="Protein kinase-like (PK-like)"/>
    <property type="match status" value="1"/>
</dbReference>
<evidence type="ECO:0000313" key="7">
    <source>
        <dbReference type="Proteomes" id="UP001470230"/>
    </source>
</evidence>
<evidence type="ECO:0000256" key="2">
    <source>
        <dbReference type="ARBA" id="ARBA00022840"/>
    </source>
</evidence>
<dbReference type="Gene3D" id="2.130.10.30">
    <property type="entry name" value="Regulator of chromosome condensation 1/beta-lactamase-inhibitor protein II"/>
    <property type="match status" value="2"/>
</dbReference>
<dbReference type="Proteomes" id="UP001470230">
    <property type="component" value="Unassembled WGS sequence"/>
</dbReference>
<dbReference type="InterPro" id="IPR009091">
    <property type="entry name" value="RCC1/BLIP-II"/>
</dbReference>
<name>A0ABR2GZG2_9EUKA</name>
<dbReference type="PROSITE" id="PS50012">
    <property type="entry name" value="RCC1_3"/>
    <property type="match status" value="2"/>
</dbReference>
<protein>
    <recommendedName>
        <fullName evidence="5">Protein kinase domain-containing protein</fullName>
    </recommendedName>
</protein>
<feature type="compositionally biased region" description="Polar residues" evidence="4">
    <location>
        <begin position="456"/>
        <end position="484"/>
    </location>
</feature>
<dbReference type="SUPFAM" id="SSF50985">
    <property type="entry name" value="RCC1/BLIP-II"/>
    <property type="match status" value="1"/>
</dbReference>
<dbReference type="SMART" id="SM00220">
    <property type="entry name" value="S_TKc"/>
    <property type="match status" value="1"/>
</dbReference>
<evidence type="ECO:0000259" key="5">
    <source>
        <dbReference type="PROSITE" id="PS50011"/>
    </source>
</evidence>
<evidence type="ECO:0000256" key="4">
    <source>
        <dbReference type="SAM" id="MobiDB-lite"/>
    </source>
</evidence>
<dbReference type="PANTHER" id="PTHR44329">
    <property type="entry name" value="SERINE/THREONINE-PROTEIN KINASE TNNI3K-RELATED"/>
    <property type="match status" value="1"/>
</dbReference>
<keyword evidence="2" id="KW-0067">ATP-binding</keyword>
<feature type="compositionally biased region" description="Basic and acidic residues" evidence="4">
    <location>
        <begin position="410"/>
        <end position="428"/>
    </location>
</feature>
<dbReference type="EMBL" id="JAPFFF010000053">
    <property type="protein sequence ID" value="KAK8839071.1"/>
    <property type="molecule type" value="Genomic_DNA"/>
</dbReference>
<dbReference type="PROSITE" id="PS00108">
    <property type="entry name" value="PROTEIN_KINASE_ST"/>
    <property type="match status" value="1"/>
</dbReference>
<feature type="repeat" description="RCC1" evidence="3">
    <location>
        <begin position="64"/>
        <end position="120"/>
    </location>
</feature>
<evidence type="ECO:0000256" key="3">
    <source>
        <dbReference type="PROSITE-ProRule" id="PRU00235"/>
    </source>
</evidence>
<feature type="compositionally biased region" description="Basic and acidic residues" evidence="4">
    <location>
        <begin position="446"/>
        <end position="455"/>
    </location>
</feature>
<proteinExistence type="predicted"/>
<reference evidence="6 7" key="1">
    <citation type="submission" date="2024-04" db="EMBL/GenBank/DDBJ databases">
        <title>Tritrichomonas musculus Genome.</title>
        <authorList>
            <person name="Alves-Ferreira E."/>
            <person name="Grigg M."/>
            <person name="Lorenzi H."/>
            <person name="Galac M."/>
        </authorList>
    </citation>
    <scope>NUCLEOTIDE SEQUENCE [LARGE SCALE GENOMIC DNA]</scope>
    <source>
        <strain evidence="6 7">EAF2021</strain>
    </source>
</reference>
<dbReference type="Pfam" id="PF00069">
    <property type="entry name" value="Pkinase"/>
    <property type="match status" value="1"/>
</dbReference>
<keyword evidence="1" id="KW-0547">Nucleotide-binding</keyword>
<comment type="caution">
    <text evidence="6">The sequence shown here is derived from an EMBL/GenBank/DDBJ whole genome shotgun (WGS) entry which is preliminary data.</text>
</comment>
<feature type="region of interest" description="Disordered" evidence="4">
    <location>
        <begin position="394"/>
        <end position="488"/>
    </location>
</feature>
<dbReference type="InterPro" id="IPR051681">
    <property type="entry name" value="Ser/Thr_Kinases-Pseudokinases"/>
</dbReference>
<sequence>MTIKENSFLIVSGENQYRQLGEQSNDSLNSYPIICPPLQSSLQISTLSSYSIHEEHAVWTTKDGKAYAIGNNSDKRINRYPETKVIENPTEIVITDKFGQQCKIISAVCGTCYTLYLVSGSDGKNHLAYVYSQQNGGLPLFVNIEDIFPVALYGGYSKSAAIDSKGRIIILTKQLFQRPKSAVKPIFLPGQEKAVSIACCNEFLVALSEKGHVFISNSIENAYFRKVNNMTNIVNISGTYEHCFAVSDDNRVFALGNNDEAQLGFGIRSFDNISQFKEVFRLNEYKITAAYAGFYHSLFLTEDGMVLSVGYNKYGELLMNYHADGNACNILKTRITSGASFCIAGSYVSAVFVGNDLPPNMPNRRIGMVATNIELQKRISELEKEILSQKKRLAELEEDNSSQSKTLIKPAEKDSSQTEIHTELEENRSQPTGLTELEENSSQPKKFTDLEEKDSSQPAMTTQRQAESASMRKQPNDPDSSTLHNAKGKIEILDESSIGTLLESKKEINRGSTSTVYSVKRGIKYALKVININLIKKKVEVESDSESDDEDSTAPVELDFDRINSFYKEYEALNQLNHPNIIKAHGFFFGDKKGHPPSILLDYYRHDLNRYIKKLNISDRARIIVEITDAMKYVHAEGLIHRDLKPSNILLDKNNKAKLCDFGLCTLISDETDTLTRTQMAGTPLFMAPEILRGSKYYGKEVDVYSFGVIVYFVISGGEYPDIVSNIGLQIDYPDTFTPFSQKIINDCLSLSPKDRPSFAQLYETLSENKDNLFF</sequence>
<feature type="domain" description="Protein kinase" evidence="5">
    <location>
        <begin position="502"/>
        <end position="775"/>
    </location>
</feature>